<evidence type="ECO:0000313" key="4">
    <source>
        <dbReference type="Proteomes" id="UP000283380"/>
    </source>
</evidence>
<evidence type="ECO:0000313" key="1">
    <source>
        <dbReference type="EMBL" id="RHW49244.1"/>
    </source>
</evidence>
<organism evidence="2 3">
    <name type="scientific">Lactobacillus bombicola</name>
    <dbReference type="NCBI Taxonomy" id="1505723"/>
    <lineage>
        <taxon>Bacteria</taxon>
        <taxon>Bacillati</taxon>
        <taxon>Bacillota</taxon>
        <taxon>Bacilli</taxon>
        <taxon>Lactobacillales</taxon>
        <taxon>Lactobacillaceae</taxon>
        <taxon>Lactobacillus</taxon>
    </lineage>
</organism>
<protein>
    <submittedName>
        <fullName evidence="2">Uncharacterized protein</fullName>
    </submittedName>
</protein>
<reference evidence="3 4" key="1">
    <citation type="submission" date="2018-07" db="EMBL/GenBank/DDBJ databases">
        <title>Genome sequences of six Lactobacillus spp. isolated from bumble bee guts.</title>
        <authorList>
            <person name="Motta E.V.S."/>
            <person name="Moran N.A."/>
        </authorList>
    </citation>
    <scope>NUCLEOTIDE SEQUENCE [LARGE SCALE GENOMIC DNA]</scope>
    <source>
        <strain evidence="1 4">BI-4G</strain>
        <strain evidence="2 3">OCC3</strain>
    </source>
</reference>
<dbReference type="RefSeq" id="WP_118897615.1">
    <property type="nucleotide sequence ID" value="NZ_QOCU01000009.1"/>
</dbReference>
<keyword evidence="4" id="KW-1185">Reference proteome</keyword>
<sequence>MRKQIIIRVPRAEYNKINDMLVGMAQSLSDKTLFKKDVKPPRTSSAIITYAFRELEAEDSLRNSDAIKRQKWGRAKLPSWLATNTGVPLTSFSMEIDANGYQKMMAWIKELYPDVYDNNKISNNDFIGALGVAYAHRIMAGTIPIEVTIPRK</sequence>
<dbReference type="AlphaFoldDB" id="A0A396SUH1"/>
<dbReference type="Proteomes" id="UP000265862">
    <property type="component" value="Unassembled WGS sequence"/>
</dbReference>
<evidence type="ECO:0000313" key="3">
    <source>
        <dbReference type="Proteomes" id="UP000265862"/>
    </source>
</evidence>
<comment type="caution">
    <text evidence="2">The sequence shown here is derived from an EMBL/GenBank/DDBJ whole genome shotgun (WGS) entry which is preliminary data.</text>
</comment>
<proteinExistence type="predicted"/>
<name>A0A396SUH1_9LACO</name>
<evidence type="ECO:0000313" key="2">
    <source>
        <dbReference type="EMBL" id="RHW55084.1"/>
    </source>
</evidence>
<dbReference type="Proteomes" id="UP000283380">
    <property type="component" value="Unassembled WGS sequence"/>
</dbReference>
<gene>
    <name evidence="1" type="ORF">DS834_07885</name>
    <name evidence="2" type="ORF">DS835_01535</name>
</gene>
<dbReference type="EMBL" id="QOCV01000003">
    <property type="protein sequence ID" value="RHW55084.1"/>
    <property type="molecule type" value="Genomic_DNA"/>
</dbReference>
<accession>A0A396SUH1</accession>
<dbReference type="EMBL" id="QOCU01000009">
    <property type="protein sequence ID" value="RHW49244.1"/>
    <property type="molecule type" value="Genomic_DNA"/>
</dbReference>